<dbReference type="Gene3D" id="3.30.70.360">
    <property type="match status" value="1"/>
</dbReference>
<dbReference type="InterPro" id="IPR002933">
    <property type="entry name" value="Peptidase_M20"/>
</dbReference>
<feature type="region of interest" description="Disordered" evidence="15">
    <location>
        <begin position="1"/>
        <end position="21"/>
    </location>
</feature>
<organism evidence="17 18">
    <name type="scientific">Actinopolymorpha pittospori</name>
    <dbReference type="NCBI Taxonomy" id="648752"/>
    <lineage>
        <taxon>Bacteria</taxon>
        <taxon>Bacillati</taxon>
        <taxon>Actinomycetota</taxon>
        <taxon>Actinomycetes</taxon>
        <taxon>Propionibacteriales</taxon>
        <taxon>Actinopolymorphaceae</taxon>
        <taxon>Actinopolymorpha</taxon>
    </lineage>
</organism>
<name>A0A927N491_9ACTN</name>
<reference evidence="17" key="1">
    <citation type="submission" date="2020-10" db="EMBL/GenBank/DDBJ databases">
        <title>Sequencing the genomes of 1000 actinobacteria strains.</title>
        <authorList>
            <person name="Klenk H.-P."/>
        </authorList>
    </citation>
    <scope>NUCLEOTIDE SEQUENCE</scope>
    <source>
        <strain evidence="17">DSM 45354</strain>
    </source>
</reference>
<evidence type="ECO:0000313" key="17">
    <source>
        <dbReference type="EMBL" id="MBE1611804.1"/>
    </source>
</evidence>
<dbReference type="PANTHER" id="PTHR43808:SF31">
    <property type="entry name" value="N-ACETYL-L-CITRULLINE DEACETYLASE"/>
    <property type="match status" value="1"/>
</dbReference>
<evidence type="ECO:0000256" key="13">
    <source>
        <dbReference type="ARBA" id="ARBA00051301"/>
    </source>
</evidence>
<dbReference type="GO" id="GO:0006526">
    <property type="term" value="P:L-arginine biosynthetic process"/>
    <property type="evidence" value="ECO:0007669"/>
    <property type="project" value="TreeGrafter"/>
</dbReference>
<comment type="caution">
    <text evidence="17">The sequence shown here is derived from an EMBL/GenBank/DDBJ whole genome shotgun (WGS) entry which is preliminary data.</text>
</comment>
<dbReference type="NCBIfam" id="TIGR01900">
    <property type="entry name" value="dapE-gram_pos"/>
    <property type="match status" value="1"/>
</dbReference>
<dbReference type="PANTHER" id="PTHR43808">
    <property type="entry name" value="ACETYLORNITHINE DEACETYLASE"/>
    <property type="match status" value="1"/>
</dbReference>
<evidence type="ECO:0000256" key="10">
    <source>
        <dbReference type="ARBA" id="ARBA00022915"/>
    </source>
</evidence>
<dbReference type="InterPro" id="IPR036264">
    <property type="entry name" value="Bact_exopeptidase_dim_dom"/>
</dbReference>
<protein>
    <recommendedName>
        <fullName evidence="5 14">Succinyl-diaminopimelate desuccinylase</fullName>
        <ecNumber evidence="5 14">3.5.1.18</ecNumber>
    </recommendedName>
</protein>
<dbReference type="EMBL" id="JADBEM010000001">
    <property type="protein sequence ID" value="MBE1611804.1"/>
    <property type="molecule type" value="Genomic_DNA"/>
</dbReference>
<proteinExistence type="predicted"/>
<evidence type="ECO:0000256" key="5">
    <source>
        <dbReference type="ARBA" id="ARBA00011921"/>
    </source>
</evidence>
<evidence type="ECO:0000256" key="3">
    <source>
        <dbReference type="ARBA" id="ARBA00005130"/>
    </source>
</evidence>
<dbReference type="FunFam" id="3.30.70.360:FF:000011">
    <property type="entry name" value="Succinyl-diaminopimelate desuccinylase"/>
    <property type="match status" value="1"/>
</dbReference>
<sequence length="410" mass="43363">MAFSLPEPGKSERSGPANSPCVHAGVHAARTRAGAAGRMPGYARSGRVNSSAGWQTAVMSSLDLHSDVVALTRALVDVSSVSGDERALADAVEAALSGLGHLDTQRFGNTLVARTSLGRAERVVVAGHLDTVPVADNLPSRRVGDRIYGLGACDMKGGVAVALRLAATLVEPVRDVTYVFYDCEEIEAEKNGLGRLSREHPDTLAADFAVLMEPSSAQVEGGCQGTLRAEIILPGKRAHSARAWMGENAIHAAAEVLARLAAYEPRQVPVDGLVYREGLNAVGITGGVAGNVIPDECRITVNYRFAPDRSEDEAFAHVRETFAEYAVECRDSAPAAAPGLSRPAAAAFVAAVEAEPRPKFGWTDVARFAELGVPAVNYGPGGSALAHTKDEFVEVAELRRCEERMRAWLS</sequence>
<accession>A0A927N491</accession>
<evidence type="ECO:0000256" key="8">
    <source>
        <dbReference type="ARBA" id="ARBA00022801"/>
    </source>
</evidence>
<dbReference type="GO" id="GO:0009089">
    <property type="term" value="P:lysine biosynthetic process via diaminopimelate"/>
    <property type="evidence" value="ECO:0007669"/>
    <property type="project" value="UniProtKB-UniRule"/>
</dbReference>
<keyword evidence="7" id="KW-0479">Metal-binding</keyword>
<evidence type="ECO:0000256" key="9">
    <source>
        <dbReference type="ARBA" id="ARBA00022833"/>
    </source>
</evidence>
<evidence type="ECO:0000256" key="14">
    <source>
        <dbReference type="NCBIfam" id="TIGR01900"/>
    </source>
</evidence>
<keyword evidence="9" id="KW-0862">Zinc</keyword>
<dbReference type="Gene3D" id="3.40.630.10">
    <property type="entry name" value="Zn peptidases"/>
    <property type="match status" value="1"/>
</dbReference>
<dbReference type="Pfam" id="PF07687">
    <property type="entry name" value="M20_dimer"/>
    <property type="match status" value="1"/>
</dbReference>
<gene>
    <name evidence="17" type="ORF">HEB94_008652</name>
</gene>
<dbReference type="InterPro" id="IPR010174">
    <property type="entry name" value="Succinyl-DAP_deSuclase_DapE"/>
</dbReference>
<comment type="cofactor">
    <cofactor evidence="1">
        <name>Co(2+)</name>
        <dbReference type="ChEBI" id="CHEBI:48828"/>
    </cofactor>
</comment>
<keyword evidence="11" id="KW-0457">Lysine biosynthesis</keyword>
<evidence type="ECO:0000259" key="16">
    <source>
        <dbReference type="Pfam" id="PF07687"/>
    </source>
</evidence>
<keyword evidence="12" id="KW-0170">Cobalt</keyword>
<evidence type="ECO:0000313" key="18">
    <source>
        <dbReference type="Proteomes" id="UP000638648"/>
    </source>
</evidence>
<keyword evidence="10" id="KW-0220">Diaminopimelate biosynthesis</keyword>
<keyword evidence="8 17" id="KW-0378">Hydrolase</keyword>
<comment type="catalytic activity">
    <reaction evidence="13">
        <text>N-succinyl-(2S,6S)-2,6-diaminopimelate + H2O = (2S,6S)-2,6-diaminopimelate + succinate</text>
        <dbReference type="Rhea" id="RHEA:22608"/>
        <dbReference type="ChEBI" id="CHEBI:15377"/>
        <dbReference type="ChEBI" id="CHEBI:30031"/>
        <dbReference type="ChEBI" id="CHEBI:57609"/>
        <dbReference type="ChEBI" id="CHEBI:58087"/>
        <dbReference type="EC" id="3.5.1.18"/>
    </reaction>
</comment>
<dbReference type="AlphaFoldDB" id="A0A927N491"/>
<comment type="subunit">
    <text evidence="4">Homodimer.</text>
</comment>
<evidence type="ECO:0000256" key="6">
    <source>
        <dbReference type="ARBA" id="ARBA00022605"/>
    </source>
</evidence>
<dbReference type="InterPro" id="IPR011650">
    <property type="entry name" value="Peptidase_M20_dimer"/>
</dbReference>
<evidence type="ECO:0000256" key="2">
    <source>
        <dbReference type="ARBA" id="ARBA00001947"/>
    </source>
</evidence>
<dbReference type="GO" id="GO:0008777">
    <property type="term" value="F:acetylornithine deacetylase activity"/>
    <property type="evidence" value="ECO:0007669"/>
    <property type="project" value="TreeGrafter"/>
</dbReference>
<feature type="domain" description="Peptidase M20 dimerisation" evidence="16">
    <location>
        <begin position="225"/>
        <end position="326"/>
    </location>
</feature>
<evidence type="ECO:0000256" key="15">
    <source>
        <dbReference type="SAM" id="MobiDB-lite"/>
    </source>
</evidence>
<evidence type="ECO:0000256" key="12">
    <source>
        <dbReference type="ARBA" id="ARBA00023285"/>
    </source>
</evidence>
<dbReference type="GO" id="GO:0019877">
    <property type="term" value="P:diaminopimelate biosynthetic process"/>
    <property type="evidence" value="ECO:0007669"/>
    <property type="project" value="UniProtKB-KW"/>
</dbReference>
<dbReference type="SUPFAM" id="SSF55031">
    <property type="entry name" value="Bacterial exopeptidase dimerisation domain"/>
    <property type="match status" value="1"/>
</dbReference>
<dbReference type="SUPFAM" id="SSF53187">
    <property type="entry name" value="Zn-dependent exopeptidases"/>
    <property type="match status" value="1"/>
</dbReference>
<dbReference type="Proteomes" id="UP000638648">
    <property type="component" value="Unassembled WGS sequence"/>
</dbReference>
<dbReference type="InterPro" id="IPR050072">
    <property type="entry name" value="Peptidase_M20A"/>
</dbReference>
<evidence type="ECO:0000256" key="4">
    <source>
        <dbReference type="ARBA" id="ARBA00011738"/>
    </source>
</evidence>
<keyword evidence="18" id="KW-1185">Reference proteome</keyword>
<evidence type="ECO:0000256" key="7">
    <source>
        <dbReference type="ARBA" id="ARBA00022723"/>
    </source>
</evidence>
<dbReference type="GO" id="GO:0046872">
    <property type="term" value="F:metal ion binding"/>
    <property type="evidence" value="ECO:0007669"/>
    <property type="project" value="UniProtKB-KW"/>
</dbReference>
<evidence type="ECO:0000256" key="11">
    <source>
        <dbReference type="ARBA" id="ARBA00023154"/>
    </source>
</evidence>
<keyword evidence="6" id="KW-0028">Amino-acid biosynthesis</keyword>
<dbReference type="EC" id="3.5.1.18" evidence="5 14"/>
<dbReference type="GO" id="GO:0009014">
    <property type="term" value="F:succinyl-diaminopimelate desuccinylase activity"/>
    <property type="evidence" value="ECO:0007669"/>
    <property type="project" value="UniProtKB-UniRule"/>
</dbReference>
<comment type="pathway">
    <text evidence="3">Amino-acid biosynthesis; L-lysine biosynthesis via DAP pathway; LL-2,6-diaminopimelate from (S)-tetrahydrodipicolinate (succinylase route): step 3/3.</text>
</comment>
<dbReference type="Pfam" id="PF01546">
    <property type="entry name" value="Peptidase_M20"/>
    <property type="match status" value="1"/>
</dbReference>
<comment type="cofactor">
    <cofactor evidence="2">
        <name>Zn(2+)</name>
        <dbReference type="ChEBI" id="CHEBI:29105"/>
    </cofactor>
</comment>
<evidence type="ECO:0000256" key="1">
    <source>
        <dbReference type="ARBA" id="ARBA00001941"/>
    </source>
</evidence>